<protein>
    <submittedName>
        <fullName evidence="2">Virulence factor</fullName>
    </submittedName>
</protein>
<proteinExistence type="predicted"/>
<dbReference type="InterPro" id="IPR036291">
    <property type="entry name" value="NAD(P)-bd_dom_sf"/>
</dbReference>
<dbReference type="GO" id="GO:0000166">
    <property type="term" value="F:nucleotide binding"/>
    <property type="evidence" value="ECO:0007669"/>
    <property type="project" value="InterPro"/>
</dbReference>
<dbReference type="PANTHER" id="PTHR43708:SF4">
    <property type="entry name" value="OXIDOREDUCTASE YCEM-RELATED"/>
    <property type="match status" value="1"/>
</dbReference>
<dbReference type="Gene3D" id="3.30.360.10">
    <property type="entry name" value="Dihydrodipicolinate Reductase, domain 2"/>
    <property type="match status" value="1"/>
</dbReference>
<keyword evidence="3" id="KW-1185">Reference proteome</keyword>
<dbReference type="Proteomes" id="UP000198564">
    <property type="component" value="Unassembled WGS sequence"/>
</dbReference>
<dbReference type="SUPFAM" id="SSF55347">
    <property type="entry name" value="Glyceraldehyde-3-phosphate dehydrogenase-like, C-terminal domain"/>
    <property type="match status" value="1"/>
</dbReference>
<gene>
    <name evidence="2" type="ORF">SAMN04488113_1308</name>
</gene>
<evidence type="ECO:0000259" key="1">
    <source>
        <dbReference type="Pfam" id="PF01408"/>
    </source>
</evidence>
<dbReference type="Pfam" id="PF01408">
    <property type="entry name" value="GFO_IDH_MocA"/>
    <property type="match status" value="1"/>
</dbReference>
<organism evidence="2 3">
    <name type="scientific">Alkalibacterium gilvum</name>
    <dbReference type="NCBI Taxonomy" id="1130080"/>
    <lineage>
        <taxon>Bacteria</taxon>
        <taxon>Bacillati</taxon>
        <taxon>Bacillota</taxon>
        <taxon>Bacilli</taxon>
        <taxon>Lactobacillales</taxon>
        <taxon>Carnobacteriaceae</taxon>
        <taxon>Alkalibacterium</taxon>
    </lineage>
</organism>
<dbReference type="SUPFAM" id="SSF51735">
    <property type="entry name" value="NAD(P)-binding Rossmann-fold domains"/>
    <property type="match status" value="1"/>
</dbReference>
<dbReference type="PANTHER" id="PTHR43708">
    <property type="entry name" value="CONSERVED EXPRESSED OXIDOREDUCTASE (EUROFUNG)"/>
    <property type="match status" value="1"/>
</dbReference>
<dbReference type="InterPro" id="IPR000683">
    <property type="entry name" value="Gfo/Idh/MocA-like_OxRdtase_N"/>
</dbReference>
<dbReference type="InterPro" id="IPR051317">
    <property type="entry name" value="Gfo/Idh/MocA_oxidoreduct"/>
</dbReference>
<dbReference type="STRING" id="1130080.SAMN04488113_1308"/>
<reference evidence="3" key="1">
    <citation type="submission" date="2016-10" db="EMBL/GenBank/DDBJ databases">
        <authorList>
            <person name="Varghese N."/>
            <person name="Submissions S."/>
        </authorList>
    </citation>
    <scope>NUCLEOTIDE SEQUENCE [LARGE SCALE GENOMIC DNA]</scope>
    <source>
        <strain evidence="3">DSM 25751</strain>
    </source>
</reference>
<evidence type="ECO:0000313" key="3">
    <source>
        <dbReference type="Proteomes" id="UP000198564"/>
    </source>
</evidence>
<evidence type="ECO:0000313" key="2">
    <source>
        <dbReference type="EMBL" id="SEI89469.1"/>
    </source>
</evidence>
<dbReference type="OrthoDB" id="9815825at2"/>
<dbReference type="RefSeq" id="WP_091635611.1">
    <property type="nucleotide sequence ID" value="NZ_FNYW01000030.1"/>
</dbReference>
<sequence>MKIGVIGLGGIAKKAYLPIYTTYFEEHEWYFSTRKKSVLKDLGKKYGVPEEQQFTQWHDLLDVVDAVFIHAPTSVHEDICRTFLEKGIPVFMDKPLAEHNEKTLALLRDAEKYGTFLMTGFNRRFAPMVHEMKAEFDINHLILQKNQVDNTNFEIRYRMYDMMIHPLDTALHLMEEPAEIVNSEIVVEEEKFKRAWVLLKNNKATAYVSINNESGTKLEKYEIQSPAKTITLENLTDKATFTKQGVSHEKAEDWVPTLEKRGFAPMVNAFIEAVETNGENPVSHESARLTHDICEAIIKKYESNTMNK</sequence>
<name>A0A1H6UAT4_9LACT</name>
<feature type="domain" description="Gfo/Idh/MocA-like oxidoreductase N-terminal" evidence="1">
    <location>
        <begin position="1"/>
        <end position="121"/>
    </location>
</feature>
<dbReference type="Gene3D" id="3.40.50.720">
    <property type="entry name" value="NAD(P)-binding Rossmann-like Domain"/>
    <property type="match status" value="1"/>
</dbReference>
<dbReference type="EMBL" id="FNYW01000030">
    <property type="protein sequence ID" value="SEI89469.1"/>
    <property type="molecule type" value="Genomic_DNA"/>
</dbReference>
<accession>A0A1H6UAT4</accession>
<dbReference type="AlphaFoldDB" id="A0A1H6UAT4"/>